<dbReference type="KEGG" id="doe:DENOEST_1551"/>
<dbReference type="Proteomes" id="UP000515733">
    <property type="component" value="Chromosome"/>
</dbReference>
<feature type="binding site" evidence="4">
    <location>
        <position position="96"/>
    </location>
    <ligand>
        <name>a divalent metal cation</name>
        <dbReference type="ChEBI" id="CHEBI:60240"/>
        <label>1</label>
    </ligand>
</feature>
<dbReference type="PIRSF" id="PIRSF005902">
    <property type="entry name" value="DNase_TatD"/>
    <property type="match status" value="1"/>
</dbReference>
<feature type="binding site" evidence="4">
    <location>
        <position position="155"/>
    </location>
    <ligand>
        <name>a divalent metal cation</name>
        <dbReference type="ChEBI" id="CHEBI:60240"/>
        <label>2</label>
    </ligand>
</feature>
<evidence type="ECO:0000256" key="2">
    <source>
        <dbReference type="ARBA" id="ARBA00022723"/>
    </source>
</evidence>
<dbReference type="GO" id="GO:0016788">
    <property type="term" value="F:hydrolase activity, acting on ester bonds"/>
    <property type="evidence" value="ECO:0007669"/>
    <property type="project" value="InterPro"/>
</dbReference>
<accession>A0A6S6XRW8</accession>
<dbReference type="Pfam" id="PF01026">
    <property type="entry name" value="TatD_DNase"/>
    <property type="match status" value="1"/>
</dbReference>
<dbReference type="PROSITE" id="PS01091">
    <property type="entry name" value="TATD_3"/>
    <property type="match status" value="1"/>
</dbReference>
<dbReference type="InterPro" id="IPR001130">
    <property type="entry name" value="TatD-like"/>
</dbReference>
<comment type="similarity">
    <text evidence="1">Belongs to the metallo-dependent hydrolases superfamily. TatD-type hydrolase family.</text>
</comment>
<dbReference type="PANTHER" id="PTHR46124:SF2">
    <property type="entry name" value="D-AMINOACYL-TRNA DEACYLASE"/>
    <property type="match status" value="1"/>
</dbReference>
<evidence type="ECO:0000256" key="4">
    <source>
        <dbReference type="PIRSR" id="PIRSR005902-1"/>
    </source>
</evidence>
<keyword evidence="2 4" id="KW-0479">Metal-binding</keyword>
<keyword evidence="3 5" id="KW-0378">Hydrolase</keyword>
<dbReference type="PANTHER" id="PTHR46124">
    <property type="entry name" value="D-AMINOACYL-TRNA DEACYLASE"/>
    <property type="match status" value="1"/>
</dbReference>
<dbReference type="SUPFAM" id="SSF51556">
    <property type="entry name" value="Metallo-dependent hydrolases"/>
    <property type="match status" value="1"/>
</dbReference>
<feature type="binding site" evidence="4">
    <location>
        <position position="10"/>
    </location>
    <ligand>
        <name>a divalent metal cation</name>
        <dbReference type="ChEBI" id="CHEBI:60240"/>
        <label>1</label>
    </ligand>
</feature>
<proteinExistence type="inferred from homology"/>
<dbReference type="Gene3D" id="3.20.20.140">
    <property type="entry name" value="Metal-dependent hydrolases"/>
    <property type="match status" value="1"/>
</dbReference>
<dbReference type="FunFam" id="3.20.20.140:FF:000005">
    <property type="entry name" value="TatD family hydrolase"/>
    <property type="match status" value="1"/>
</dbReference>
<dbReference type="InterPro" id="IPR018228">
    <property type="entry name" value="DNase_TatD-rel_CS"/>
</dbReference>
<dbReference type="EMBL" id="LR778301">
    <property type="protein sequence ID" value="CAB1368716.1"/>
    <property type="molecule type" value="Genomic_DNA"/>
</dbReference>
<feature type="binding site" evidence="4">
    <location>
        <position position="205"/>
    </location>
    <ligand>
        <name>a divalent metal cation</name>
        <dbReference type="ChEBI" id="CHEBI:60240"/>
        <label>1</label>
    </ligand>
</feature>
<dbReference type="AlphaFoldDB" id="A0A6S6XRW8"/>
<dbReference type="EC" id="3.1.-.-" evidence="5"/>
<feature type="binding site" evidence="4">
    <location>
        <position position="132"/>
    </location>
    <ligand>
        <name>a divalent metal cation</name>
        <dbReference type="ChEBI" id="CHEBI:60240"/>
        <label>2</label>
    </ligand>
</feature>
<feature type="binding site" evidence="4">
    <location>
        <position position="12"/>
    </location>
    <ligand>
        <name>a divalent metal cation</name>
        <dbReference type="ChEBI" id="CHEBI:60240"/>
        <label>1</label>
    </ligand>
</feature>
<dbReference type="GO" id="GO:0046872">
    <property type="term" value="F:metal ion binding"/>
    <property type="evidence" value="ECO:0007669"/>
    <property type="project" value="UniProtKB-KW"/>
</dbReference>
<evidence type="ECO:0000313" key="5">
    <source>
        <dbReference type="EMBL" id="CAB1368716.1"/>
    </source>
</evidence>
<sequence length="261" mass="28791">MDGGPLIDSHCHLDAAEFDPDRPAMLARAREAGVTTLVVPAVERANFGAVSALCREYPECRPAYGIHPMYVDRAREEDLDVLRQTLEREPAVAVGEIGLDRFVEPRDDARQEFFFVEQLKIARDAGLPVILHVRRAIDPVLKQLRRIPVRGGIAHAFNGSRQQAEEFIRLGFKLGFGGAMTHPRALRIRELAASLPLEALVLETDAPDIPPEWLGRGRNEPAQLPRIAAVLAQLRQVNAREVAAATSLNVRKALPGLTDTV</sequence>
<organism evidence="5 6">
    <name type="scientific">Denitratisoma oestradiolicum</name>
    <dbReference type="NCBI Taxonomy" id="311182"/>
    <lineage>
        <taxon>Bacteria</taxon>
        <taxon>Pseudomonadati</taxon>
        <taxon>Pseudomonadota</taxon>
        <taxon>Betaproteobacteria</taxon>
        <taxon>Nitrosomonadales</taxon>
        <taxon>Sterolibacteriaceae</taxon>
        <taxon>Denitratisoma</taxon>
    </lineage>
</organism>
<dbReference type="CDD" id="cd01310">
    <property type="entry name" value="TatD_DNAse"/>
    <property type="match status" value="1"/>
</dbReference>
<reference evidence="5 6" key="1">
    <citation type="submission" date="2020-03" db="EMBL/GenBank/DDBJ databases">
        <authorList>
            <consortium name="Genoscope - CEA"/>
            <person name="William W."/>
        </authorList>
    </citation>
    <scope>NUCLEOTIDE SEQUENCE [LARGE SCALE GENOMIC DNA]</scope>
    <source>
        <strain evidence="6">DSM 16959</strain>
    </source>
</reference>
<evidence type="ECO:0000313" key="6">
    <source>
        <dbReference type="Proteomes" id="UP000515733"/>
    </source>
</evidence>
<dbReference type="RefSeq" id="WP_145769807.1">
    <property type="nucleotide sequence ID" value="NZ_LR778301.1"/>
</dbReference>
<dbReference type="PROSITE" id="PS01137">
    <property type="entry name" value="TATD_1"/>
    <property type="match status" value="1"/>
</dbReference>
<dbReference type="OrthoDB" id="9810005at2"/>
<keyword evidence="6" id="KW-1185">Reference proteome</keyword>
<evidence type="ECO:0000256" key="1">
    <source>
        <dbReference type="ARBA" id="ARBA00009275"/>
    </source>
</evidence>
<dbReference type="InterPro" id="IPR032466">
    <property type="entry name" value="Metal_Hydrolase"/>
</dbReference>
<dbReference type="PROSITE" id="PS01090">
    <property type="entry name" value="TATD_2"/>
    <property type="match status" value="1"/>
</dbReference>
<gene>
    <name evidence="5" type="primary">yjjV</name>
    <name evidence="5" type="ORF">DENOEST_1551</name>
</gene>
<name>A0A6S6XRW8_9PROT</name>
<protein>
    <submittedName>
        <fullName evidence="5">Uncharacterized metal-dependent hydrolase YjjV</fullName>
        <ecNumber evidence="5">3.1.-.-</ecNumber>
    </submittedName>
</protein>
<evidence type="ECO:0000256" key="3">
    <source>
        <dbReference type="ARBA" id="ARBA00022801"/>
    </source>
</evidence>